<dbReference type="GO" id="GO:0016874">
    <property type="term" value="F:ligase activity"/>
    <property type="evidence" value="ECO:0007669"/>
    <property type="project" value="UniProtKB-KW"/>
</dbReference>
<evidence type="ECO:0000256" key="9">
    <source>
        <dbReference type="SAM" id="MobiDB-lite"/>
    </source>
</evidence>
<evidence type="ECO:0000256" key="1">
    <source>
        <dbReference type="ARBA" id="ARBA00001957"/>
    </source>
</evidence>
<dbReference type="RefSeq" id="WP_184926822.1">
    <property type="nucleotide sequence ID" value="NZ_BMSQ01000060.1"/>
</dbReference>
<name>A0A7W8B6N5_STRST</name>
<keyword evidence="12" id="KW-1185">Reference proteome</keyword>
<accession>A0A7W8B6N5</accession>
<evidence type="ECO:0000313" key="11">
    <source>
        <dbReference type="EMBL" id="MBB5109807.1"/>
    </source>
</evidence>
<dbReference type="Proteomes" id="UP000549009">
    <property type="component" value="Unassembled WGS sequence"/>
</dbReference>
<dbReference type="AlphaFoldDB" id="A0A7W8B6N5"/>
<dbReference type="Pfam" id="PF13193">
    <property type="entry name" value="AMP-binding_C"/>
    <property type="match status" value="1"/>
</dbReference>
<evidence type="ECO:0000313" key="12">
    <source>
        <dbReference type="Proteomes" id="UP000549009"/>
    </source>
</evidence>
<dbReference type="GO" id="GO:0043041">
    <property type="term" value="P:amino acid activation for nonribosomal peptide biosynthetic process"/>
    <property type="evidence" value="ECO:0007669"/>
    <property type="project" value="TreeGrafter"/>
</dbReference>
<dbReference type="SUPFAM" id="SSF56801">
    <property type="entry name" value="Acetyl-CoA synthetase-like"/>
    <property type="match status" value="1"/>
</dbReference>
<dbReference type="Gene3D" id="1.10.1200.10">
    <property type="entry name" value="ACP-like"/>
    <property type="match status" value="1"/>
</dbReference>
<dbReference type="Pfam" id="PF00668">
    <property type="entry name" value="Condensation"/>
    <property type="match status" value="1"/>
</dbReference>
<comment type="cofactor">
    <cofactor evidence="1">
        <name>pantetheine 4'-phosphate</name>
        <dbReference type="ChEBI" id="CHEBI:47942"/>
    </cofactor>
</comment>
<evidence type="ECO:0000256" key="6">
    <source>
        <dbReference type="ARBA" id="ARBA00022553"/>
    </source>
</evidence>
<dbReference type="Gene3D" id="3.30.559.10">
    <property type="entry name" value="Chloramphenicol acetyltransferase-like domain"/>
    <property type="match status" value="1"/>
</dbReference>
<dbReference type="InterPro" id="IPR000873">
    <property type="entry name" value="AMP-dep_synth/lig_dom"/>
</dbReference>
<dbReference type="PANTHER" id="PTHR45527">
    <property type="entry name" value="NONRIBOSOMAL PEPTIDE SYNTHETASE"/>
    <property type="match status" value="1"/>
</dbReference>
<dbReference type="InterPro" id="IPR020845">
    <property type="entry name" value="AMP-binding_CS"/>
</dbReference>
<keyword evidence="6" id="KW-0597">Phosphoprotein</keyword>
<evidence type="ECO:0000256" key="3">
    <source>
        <dbReference type="ARBA" id="ARBA00007380"/>
    </source>
</evidence>
<dbReference type="GO" id="GO:0000036">
    <property type="term" value="F:acyl carrier activity"/>
    <property type="evidence" value="ECO:0007669"/>
    <property type="project" value="TreeGrafter"/>
</dbReference>
<dbReference type="InterPro" id="IPR025110">
    <property type="entry name" value="AMP-bd_C"/>
</dbReference>
<dbReference type="InterPro" id="IPR006162">
    <property type="entry name" value="Ppantetheine_attach_site"/>
</dbReference>
<reference evidence="11 12" key="1">
    <citation type="submission" date="2020-08" db="EMBL/GenBank/DDBJ databases">
        <title>Genomic Encyclopedia of Type Strains, Phase III (KMG-III): the genomes of soil and plant-associated and newly described type strains.</title>
        <authorList>
            <person name="Whitman W."/>
        </authorList>
    </citation>
    <scope>NUCLEOTIDE SEQUENCE [LARGE SCALE GENOMIC DNA]</scope>
    <source>
        <strain evidence="11 12">CECT 3146</strain>
    </source>
</reference>
<dbReference type="GO" id="GO:0031177">
    <property type="term" value="F:phosphopantetheine binding"/>
    <property type="evidence" value="ECO:0007669"/>
    <property type="project" value="TreeGrafter"/>
</dbReference>
<dbReference type="InterPro" id="IPR009081">
    <property type="entry name" value="PP-bd_ACP"/>
</dbReference>
<comment type="similarity">
    <text evidence="3">Belongs to the ATP-dependent AMP-binding enzyme family. MbtB subfamily.</text>
</comment>
<keyword evidence="7" id="KW-0436">Ligase</keyword>
<dbReference type="Gene3D" id="3.30.559.30">
    <property type="entry name" value="Nonribosomal peptide synthetase, condensation domain"/>
    <property type="match status" value="1"/>
</dbReference>
<dbReference type="InterPro" id="IPR010071">
    <property type="entry name" value="AA_adenyl_dom"/>
</dbReference>
<dbReference type="GO" id="GO:0044550">
    <property type="term" value="P:secondary metabolite biosynthetic process"/>
    <property type="evidence" value="ECO:0007669"/>
    <property type="project" value="TreeGrafter"/>
</dbReference>
<dbReference type="InterPro" id="IPR036736">
    <property type="entry name" value="ACP-like_sf"/>
</dbReference>
<evidence type="ECO:0000256" key="2">
    <source>
        <dbReference type="ARBA" id="ARBA00005102"/>
    </source>
</evidence>
<dbReference type="Pfam" id="PF00501">
    <property type="entry name" value="AMP-binding"/>
    <property type="match status" value="1"/>
</dbReference>
<dbReference type="SUPFAM" id="SSF52777">
    <property type="entry name" value="CoA-dependent acyltransferases"/>
    <property type="match status" value="2"/>
</dbReference>
<dbReference type="GO" id="GO:0005737">
    <property type="term" value="C:cytoplasm"/>
    <property type="evidence" value="ECO:0007669"/>
    <property type="project" value="TreeGrafter"/>
</dbReference>
<dbReference type="InterPro" id="IPR001242">
    <property type="entry name" value="Condensation_dom"/>
</dbReference>
<gene>
    <name evidence="11" type="ORF">FHS40_008937</name>
</gene>
<dbReference type="SUPFAM" id="SSF47336">
    <property type="entry name" value="ACP-like"/>
    <property type="match status" value="1"/>
</dbReference>
<feature type="domain" description="Carrier" evidence="10">
    <location>
        <begin position="965"/>
        <end position="1040"/>
    </location>
</feature>
<evidence type="ECO:0000256" key="8">
    <source>
        <dbReference type="ARBA" id="ARBA00033440"/>
    </source>
</evidence>
<dbReference type="InterPro" id="IPR042099">
    <property type="entry name" value="ANL_N_sf"/>
</dbReference>
<dbReference type="Pfam" id="PF00550">
    <property type="entry name" value="PP-binding"/>
    <property type="match status" value="1"/>
</dbReference>
<evidence type="ECO:0000259" key="10">
    <source>
        <dbReference type="PROSITE" id="PS50075"/>
    </source>
</evidence>
<dbReference type="InterPro" id="IPR045851">
    <property type="entry name" value="AMP-bd_C_sf"/>
</dbReference>
<dbReference type="PROSITE" id="PS50075">
    <property type="entry name" value="CARRIER"/>
    <property type="match status" value="1"/>
</dbReference>
<dbReference type="PROSITE" id="PS00012">
    <property type="entry name" value="PHOSPHOPANTETHEINE"/>
    <property type="match status" value="1"/>
</dbReference>
<protein>
    <recommendedName>
        <fullName evidence="4">Phenyloxazoline synthase MbtB</fullName>
    </recommendedName>
    <alternativeName>
        <fullName evidence="8">Mycobactin synthetase protein B</fullName>
    </alternativeName>
</protein>
<dbReference type="Gene3D" id="3.30.300.30">
    <property type="match status" value="1"/>
</dbReference>
<comment type="caution">
    <text evidence="11">The sequence shown here is derived from an EMBL/GenBank/DDBJ whole genome shotgun (WGS) entry which is preliminary data.</text>
</comment>
<organism evidence="11 12">
    <name type="scientific">Streptomyces spectabilis</name>
    <dbReference type="NCBI Taxonomy" id="68270"/>
    <lineage>
        <taxon>Bacteria</taxon>
        <taxon>Bacillati</taxon>
        <taxon>Actinomycetota</taxon>
        <taxon>Actinomycetes</taxon>
        <taxon>Kitasatosporales</taxon>
        <taxon>Streptomycetaceae</taxon>
        <taxon>Streptomyces</taxon>
    </lineage>
</organism>
<dbReference type="NCBIfam" id="TIGR01733">
    <property type="entry name" value="AA-adenyl-dom"/>
    <property type="match status" value="1"/>
</dbReference>
<keyword evidence="5" id="KW-0596">Phosphopantetheine</keyword>
<evidence type="ECO:0000256" key="4">
    <source>
        <dbReference type="ARBA" id="ARBA00016743"/>
    </source>
</evidence>
<sequence>MSERVSQLDQQSDHSDPFPLTPVQEAYWIGRQEGQVLGSGGCHVYAELDGRDIHRTRLQDAVQALVRRHGMLRMRVLGDGRQQIMSRSPWPGLTVHNLHGSRNGTTEQQLLALRGRITRQCLDPSSGQVFDVHLSVAADGSARVHLLFDLIAVDARSLYILVHDLDHLYDDPSASLPPVDFGFPQYLAAESGLLTEDRDEATRYWQRLLPDLPGKPDLPLAKSPESISEPPLHQIEHRIPAEMWSRLLDNARDHGVTLAMALLTAYAETLGLWSAEPRFLLNVPFFDRIMLNPAVPRLVGDFTNLVLVPVDVSSPMSFVDRARALQTSFLDNLEQSQAFSGVEVLRELTTARPHTTNHAPVVFTHVIFDFQEQGKLGNLTHVSGQTPQVWLDYVAALVDGEARLLWQTVDDLFPPGMVEEMAAVHANLVCQLAVDDAWSRPVDLVLPRSQRQVRATVNDTAAPESGALLHDGFFHFATEYPDRIALVWGENSQMSYGQLADAALRVTAALDRFGARRQEPIGIALPRGPEQIAAILGVLAHGAAYVPLVGQPPHRQARMTRQAGIRHIITDSGDSAGADAQPLLYLDALTTPPSMKPARGLPDVLAYVNFTSGSTGEPKGAELPHRAAVNTIDDINTRYRVGPQDRIVAVSSLNFDLSVYDIFGVLSVGGSLVLLDEEQVSAPETWGELVSRHQATIWNSVPALLDLLLKAAPASMLSTLRLALVSGDWIGRDLPGRLADATRGRCRFIAMGGATETAVWSNAFEVLGQLPDWPSIPYGFPLRNQHHRVVDQQGRNRPDWVPGELWIGGAGVAKGYRGNPESTASRFVEHEGERWFRTGDLVRYRPGGVLEFLGRIDHQVKIQGYRIELGEIETALLGCEQVDRAAVVAVGTGLARHLVAFVVPSIDRPNLEKIRTQVATALPTYMCPARYYIVDEVPLSANGKIDRTALLSWTSMDQAAVPGEPPRPGWEQKLAAEWDLLLENKVRSRQDNFFGLGGNSVLATRLARALRTKFSTQTSVRELFTSSTVAEMAALLASRADGQIAADRKAPE</sequence>
<dbReference type="PANTHER" id="PTHR45527:SF10">
    <property type="entry name" value="PYOCHELIN SYNTHASE PCHF"/>
    <property type="match status" value="1"/>
</dbReference>
<comment type="pathway">
    <text evidence="2">Siderophore biosynthesis; mycobactin biosynthesis.</text>
</comment>
<evidence type="ECO:0000256" key="7">
    <source>
        <dbReference type="ARBA" id="ARBA00022598"/>
    </source>
</evidence>
<proteinExistence type="inferred from homology"/>
<dbReference type="InterPro" id="IPR057737">
    <property type="entry name" value="Condensation_MtbB-like"/>
</dbReference>
<dbReference type="FunFam" id="3.30.559.10:FF:000023">
    <property type="entry name" value="Non-ribosomal peptide synthetase"/>
    <property type="match status" value="1"/>
</dbReference>
<dbReference type="CDD" id="cd12114">
    <property type="entry name" value="A_NRPS_TlmIV_like"/>
    <property type="match status" value="1"/>
</dbReference>
<dbReference type="EMBL" id="JACHJD010000040">
    <property type="protein sequence ID" value="MBB5109807.1"/>
    <property type="molecule type" value="Genomic_DNA"/>
</dbReference>
<feature type="region of interest" description="Disordered" evidence="9">
    <location>
        <begin position="1"/>
        <end position="21"/>
    </location>
</feature>
<evidence type="ECO:0000256" key="5">
    <source>
        <dbReference type="ARBA" id="ARBA00022450"/>
    </source>
</evidence>
<dbReference type="PROSITE" id="PS00455">
    <property type="entry name" value="AMP_BINDING"/>
    <property type="match status" value="1"/>
</dbReference>
<dbReference type="InterPro" id="IPR023213">
    <property type="entry name" value="CAT-like_dom_sf"/>
</dbReference>
<dbReference type="CDD" id="cd19535">
    <property type="entry name" value="Cyc_NRPS"/>
    <property type="match status" value="1"/>
</dbReference>
<feature type="compositionally biased region" description="Polar residues" evidence="9">
    <location>
        <begin position="1"/>
        <end position="10"/>
    </location>
</feature>
<dbReference type="Gene3D" id="3.40.50.12780">
    <property type="entry name" value="N-terminal domain of ligase-like"/>
    <property type="match status" value="1"/>
</dbReference>